<proteinExistence type="predicted"/>
<dbReference type="Proteomes" id="UP000069205">
    <property type="component" value="Chromosome"/>
</dbReference>
<name>A0A0K2GFH5_NITMO</name>
<gene>
    <name evidence="1" type="ORF">NITMOv2_3315</name>
</gene>
<dbReference type="AlphaFoldDB" id="A0A0K2GFH5"/>
<sequence length="58" mass="6611">MTGCARSGAIIGAGDFFDNLRGSYYNEPIFPGYELGFAKPDTQFLDYRPYRSRQINPR</sequence>
<organism evidence="1 2">
    <name type="scientific">Nitrospira moscoviensis</name>
    <dbReference type="NCBI Taxonomy" id="42253"/>
    <lineage>
        <taxon>Bacteria</taxon>
        <taxon>Pseudomonadati</taxon>
        <taxon>Nitrospirota</taxon>
        <taxon>Nitrospiria</taxon>
        <taxon>Nitrospirales</taxon>
        <taxon>Nitrospiraceae</taxon>
        <taxon>Nitrospira</taxon>
    </lineage>
</organism>
<accession>A0A0K2GFH5</accession>
<dbReference type="KEGG" id="nmv:NITMOv2_3315"/>
<evidence type="ECO:0000313" key="2">
    <source>
        <dbReference type="Proteomes" id="UP000069205"/>
    </source>
</evidence>
<protein>
    <submittedName>
        <fullName evidence="1">Uncharacterized protein</fullName>
    </submittedName>
</protein>
<dbReference type="EMBL" id="CP011801">
    <property type="protein sequence ID" value="ALA59708.1"/>
    <property type="molecule type" value="Genomic_DNA"/>
</dbReference>
<dbReference type="STRING" id="42253.NITMOv2_3315"/>
<evidence type="ECO:0000313" key="1">
    <source>
        <dbReference type="EMBL" id="ALA59708.1"/>
    </source>
</evidence>
<keyword evidence="2" id="KW-1185">Reference proteome</keyword>
<reference evidence="1 2" key="1">
    <citation type="journal article" date="2015" name="Proc. Natl. Acad. Sci. U.S.A.">
        <title>Expanded metabolic versatility of ubiquitous nitrite-oxidizing bacteria from the genus Nitrospira.</title>
        <authorList>
            <person name="Koch H."/>
            <person name="Lucker S."/>
            <person name="Albertsen M."/>
            <person name="Kitzinger K."/>
            <person name="Herbold C."/>
            <person name="Spieck E."/>
            <person name="Nielsen P.H."/>
            <person name="Wagner M."/>
            <person name="Daims H."/>
        </authorList>
    </citation>
    <scope>NUCLEOTIDE SEQUENCE [LARGE SCALE GENOMIC DNA]</scope>
    <source>
        <strain evidence="1 2">NSP M-1</strain>
    </source>
</reference>